<evidence type="ECO:0000313" key="5">
    <source>
        <dbReference type="EMBL" id="CAB5026543.1"/>
    </source>
</evidence>
<gene>
    <name evidence="3" type="ORF">UFOPK3046_00610</name>
    <name evidence="4" type="ORF">UFOPK3914_01675</name>
    <name evidence="5" type="ORF">UFOPK4173_00257</name>
    <name evidence="6" type="ORF">UFOPK4354_00960</name>
</gene>
<evidence type="ECO:0000256" key="1">
    <source>
        <dbReference type="SAM" id="MobiDB-lite"/>
    </source>
</evidence>
<dbReference type="SUPFAM" id="SSF117916">
    <property type="entry name" value="Fe-S cluster assembly (FSCA) domain-like"/>
    <property type="match status" value="1"/>
</dbReference>
<dbReference type="Pfam" id="PF01106">
    <property type="entry name" value="NifU"/>
    <property type="match status" value="1"/>
</dbReference>
<dbReference type="EMBL" id="CAFBOG010000194">
    <property type="protein sequence ID" value="CAB4992499.1"/>
    <property type="molecule type" value="Genomic_DNA"/>
</dbReference>
<dbReference type="InterPro" id="IPR001075">
    <property type="entry name" value="NIF_FeS_clus_asmbl_NifU_C"/>
</dbReference>
<proteinExistence type="predicted"/>
<organism evidence="3">
    <name type="scientific">freshwater metagenome</name>
    <dbReference type="NCBI Taxonomy" id="449393"/>
    <lineage>
        <taxon>unclassified sequences</taxon>
        <taxon>metagenomes</taxon>
        <taxon>ecological metagenomes</taxon>
    </lineage>
</organism>
<dbReference type="Gene3D" id="3.30.300.130">
    <property type="entry name" value="Fe-S cluster assembly (FSCA)"/>
    <property type="match status" value="1"/>
</dbReference>
<reference evidence="3" key="1">
    <citation type="submission" date="2020-05" db="EMBL/GenBank/DDBJ databases">
        <authorList>
            <person name="Chiriac C."/>
            <person name="Salcher M."/>
            <person name="Ghai R."/>
            <person name="Kavagutti S V."/>
        </authorList>
    </citation>
    <scope>NUCLEOTIDE SEQUENCE</scope>
</reference>
<feature type="domain" description="NIF system FeS cluster assembly NifU C-terminal" evidence="2">
    <location>
        <begin position="144"/>
        <end position="211"/>
    </location>
</feature>
<dbReference type="EMBL" id="CAFAAQ010000038">
    <property type="protein sequence ID" value="CAB4801805.1"/>
    <property type="molecule type" value="Genomic_DNA"/>
</dbReference>
<evidence type="ECO:0000313" key="3">
    <source>
        <dbReference type="EMBL" id="CAB4801805.1"/>
    </source>
</evidence>
<evidence type="ECO:0000313" key="6">
    <source>
        <dbReference type="EMBL" id="CAB5066430.1"/>
    </source>
</evidence>
<dbReference type="InterPro" id="IPR034904">
    <property type="entry name" value="FSCA_dom_sf"/>
</dbReference>
<dbReference type="SUPFAM" id="SSF89360">
    <property type="entry name" value="HesB-like domain"/>
    <property type="match status" value="1"/>
</dbReference>
<evidence type="ECO:0000259" key="2">
    <source>
        <dbReference type="Pfam" id="PF01106"/>
    </source>
</evidence>
<dbReference type="EMBL" id="CAFBPW010000015">
    <property type="protein sequence ID" value="CAB5026543.1"/>
    <property type="molecule type" value="Genomic_DNA"/>
</dbReference>
<dbReference type="GO" id="GO:0051536">
    <property type="term" value="F:iron-sulfur cluster binding"/>
    <property type="evidence" value="ECO:0007669"/>
    <property type="project" value="InterPro"/>
</dbReference>
<dbReference type="PANTHER" id="PTHR11178">
    <property type="entry name" value="IRON-SULFUR CLUSTER SCAFFOLD PROTEIN NFU-RELATED"/>
    <property type="match status" value="1"/>
</dbReference>
<dbReference type="Gene3D" id="2.60.300.12">
    <property type="entry name" value="HesB-like domain"/>
    <property type="match status" value="1"/>
</dbReference>
<dbReference type="EMBL" id="CAFBQW010000095">
    <property type="protein sequence ID" value="CAB5066430.1"/>
    <property type="molecule type" value="Genomic_DNA"/>
</dbReference>
<protein>
    <submittedName>
        <fullName evidence="3">Unannotated protein</fullName>
    </submittedName>
</protein>
<feature type="region of interest" description="Disordered" evidence="1">
    <location>
        <begin position="1"/>
        <end position="25"/>
    </location>
</feature>
<evidence type="ECO:0000313" key="4">
    <source>
        <dbReference type="EMBL" id="CAB4992499.1"/>
    </source>
</evidence>
<dbReference type="InterPro" id="IPR035903">
    <property type="entry name" value="HesB-like_dom_sf"/>
</dbReference>
<dbReference type="GO" id="GO:0005506">
    <property type="term" value="F:iron ion binding"/>
    <property type="evidence" value="ECO:0007669"/>
    <property type="project" value="InterPro"/>
</dbReference>
<sequence length="225" mass="23719">MSLDTPPTSPFAPEESKNSDSVSTGDVVMKVSSEALATVRDIRAAEPDPSALALRVAITGTKGVEYTYDLSFEEIDSVDEDHVRYTVEDLTVVIPTDSVELLRGAELDLPKSAGQGGLVIRNPNRADPLANINIELTGDVADKVTQLLEASINPMLAAHGGFATLVGVDEKNNVYLTMGGGCQGCSASAATLTQGIQQSIRENIPEVAEVIDATDHASGENPFYS</sequence>
<dbReference type="GO" id="GO:0016226">
    <property type="term" value="P:iron-sulfur cluster assembly"/>
    <property type="evidence" value="ECO:0007669"/>
    <property type="project" value="InterPro"/>
</dbReference>
<accession>A0A6J6Y019</accession>
<name>A0A6J6Y019_9ZZZZ</name>
<dbReference type="AlphaFoldDB" id="A0A6J6Y019"/>